<comment type="caution">
    <text evidence="1">The sequence shown here is derived from an EMBL/GenBank/DDBJ whole genome shotgun (WGS) entry which is preliminary data.</text>
</comment>
<evidence type="ECO:0000313" key="2">
    <source>
        <dbReference type="Proteomes" id="UP001215280"/>
    </source>
</evidence>
<keyword evidence="2" id="KW-1185">Reference proteome</keyword>
<evidence type="ECO:0008006" key="3">
    <source>
        <dbReference type="Google" id="ProtNLM"/>
    </source>
</evidence>
<organism evidence="1 2">
    <name type="scientific">Mycena maculata</name>
    <dbReference type="NCBI Taxonomy" id="230809"/>
    <lineage>
        <taxon>Eukaryota</taxon>
        <taxon>Fungi</taxon>
        <taxon>Dikarya</taxon>
        <taxon>Basidiomycota</taxon>
        <taxon>Agaricomycotina</taxon>
        <taxon>Agaricomycetes</taxon>
        <taxon>Agaricomycetidae</taxon>
        <taxon>Agaricales</taxon>
        <taxon>Marasmiineae</taxon>
        <taxon>Mycenaceae</taxon>
        <taxon>Mycena</taxon>
    </lineage>
</organism>
<accession>A0AAD7JCK8</accession>
<gene>
    <name evidence="1" type="ORF">DFH07DRAFT_957853</name>
</gene>
<dbReference type="AlphaFoldDB" id="A0AAD7JCK8"/>
<proteinExistence type="predicted"/>
<protein>
    <recommendedName>
        <fullName evidence="3">F-box domain-containing protein</fullName>
    </recommendedName>
</protein>
<dbReference type="EMBL" id="JARJLG010000051">
    <property type="protein sequence ID" value="KAJ7759747.1"/>
    <property type="molecule type" value="Genomic_DNA"/>
</dbReference>
<dbReference type="SUPFAM" id="SSF52047">
    <property type="entry name" value="RNI-like"/>
    <property type="match status" value="1"/>
</dbReference>
<dbReference type="Proteomes" id="UP001215280">
    <property type="component" value="Unassembled WGS sequence"/>
</dbReference>
<reference evidence="1" key="1">
    <citation type="submission" date="2023-03" db="EMBL/GenBank/DDBJ databases">
        <title>Massive genome expansion in bonnet fungi (Mycena s.s.) driven by repeated elements and novel gene families across ecological guilds.</title>
        <authorList>
            <consortium name="Lawrence Berkeley National Laboratory"/>
            <person name="Harder C.B."/>
            <person name="Miyauchi S."/>
            <person name="Viragh M."/>
            <person name="Kuo A."/>
            <person name="Thoen E."/>
            <person name="Andreopoulos B."/>
            <person name="Lu D."/>
            <person name="Skrede I."/>
            <person name="Drula E."/>
            <person name="Henrissat B."/>
            <person name="Morin E."/>
            <person name="Kohler A."/>
            <person name="Barry K."/>
            <person name="LaButti K."/>
            <person name="Morin E."/>
            <person name="Salamov A."/>
            <person name="Lipzen A."/>
            <person name="Mereny Z."/>
            <person name="Hegedus B."/>
            <person name="Baldrian P."/>
            <person name="Stursova M."/>
            <person name="Weitz H."/>
            <person name="Taylor A."/>
            <person name="Grigoriev I.V."/>
            <person name="Nagy L.G."/>
            <person name="Martin F."/>
            <person name="Kauserud H."/>
        </authorList>
    </citation>
    <scope>NUCLEOTIDE SEQUENCE</scope>
    <source>
        <strain evidence="1">CBHHK188m</strain>
    </source>
</reference>
<sequence length="449" mass="50879">MSPDSVSLIARLAPEMLSKIFNHYLEPFSKEYDLTASRRRTICATTSRFRQIAKADHTLWSKVFIKNTTGMREIEHTFQHSGQCMLTIRIDIRDISTLPQGYTRESIEWYVSDLLNIVSPALHRCERLSVYCDGEHTTLYFLPQLANLSAPCIQYLDLDVQGELLEEQAVSQSIPILFQGNLPVLQSIAFRTTFIKWQSVPYFSGLSHIYLDTFWPRFYPDLDEFYALFSSTPLLKCLELEHGGCDLSLDPMLPAPRLLHLTHLQFAACDESTFIMLSMLHMPAVHTLDADFEDEDGFSTFIFHFQPFLGQLHSLILGAIISSTGPLLMALKSLINVQYINMSPTMTSGAFAVLCSKEYDATSRGDVASIVDAMYGITDQNPGICPRLKRLTIGEADAHEEAVWDLLRIQPRPFDAGIQAQWRDGSVIIETKPSFPFDNLYSEWSGTYI</sequence>
<evidence type="ECO:0000313" key="1">
    <source>
        <dbReference type="EMBL" id="KAJ7759747.1"/>
    </source>
</evidence>
<name>A0AAD7JCK8_9AGAR</name>